<dbReference type="EMBL" id="VDMB01000017">
    <property type="protein sequence ID" value="TYT73956.1"/>
    <property type="molecule type" value="Genomic_DNA"/>
</dbReference>
<keyword evidence="3" id="KW-1185">Reference proteome</keyword>
<reference evidence="2 3" key="1">
    <citation type="submission" date="2019-06" db="EMBL/GenBank/DDBJ databases">
        <title>Desulfobotulus mexicanus sp. nov., a novel sulfate-reducing bacterium isolated from the sediment of an alkaline crater lake in Mexico.</title>
        <authorList>
            <person name="Hirschler-Rea A."/>
        </authorList>
    </citation>
    <scope>NUCLEOTIDE SEQUENCE [LARGE SCALE GENOMIC DNA]</scope>
    <source>
        <strain evidence="2 3">PAR22N</strain>
    </source>
</reference>
<evidence type="ECO:0000313" key="3">
    <source>
        <dbReference type="Proteomes" id="UP000321899"/>
    </source>
</evidence>
<evidence type="ECO:0000313" key="2">
    <source>
        <dbReference type="EMBL" id="TYT73956.1"/>
    </source>
</evidence>
<gene>
    <name evidence="2" type="ORF">FIM25_12390</name>
</gene>
<evidence type="ECO:0008006" key="4">
    <source>
        <dbReference type="Google" id="ProtNLM"/>
    </source>
</evidence>
<dbReference type="RefSeq" id="WP_139449799.1">
    <property type="nucleotide sequence ID" value="NZ_VDMB01000017.1"/>
</dbReference>
<feature type="signal peptide" evidence="1">
    <location>
        <begin position="1"/>
        <end position="22"/>
    </location>
</feature>
<dbReference type="PROSITE" id="PS51257">
    <property type="entry name" value="PROKAR_LIPOPROTEIN"/>
    <property type="match status" value="1"/>
</dbReference>
<comment type="caution">
    <text evidence="2">The sequence shown here is derived from an EMBL/GenBank/DDBJ whole genome shotgun (WGS) entry which is preliminary data.</text>
</comment>
<proteinExistence type="predicted"/>
<keyword evidence="1" id="KW-0732">Signal</keyword>
<organism evidence="2 3">
    <name type="scientific">Desulfobotulus mexicanus</name>
    <dbReference type="NCBI Taxonomy" id="2586642"/>
    <lineage>
        <taxon>Bacteria</taxon>
        <taxon>Pseudomonadati</taxon>
        <taxon>Thermodesulfobacteriota</taxon>
        <taxon>Desulfobacteria</taxon>
        <taxon>Desulfobacterales</taxon>
        <taxon>Desulfobacteraceae</taxon>
        <taxon>Desulfobotulus</taxon>
    </lineage>
</organism>
<dbReference type="AlphaFoldDB" id="A0A5S5MDZ0"/>
<name>A0A5S5MDZ0_9BACT</name>
<feature type="chain" id="PRO_5024428934" description="Tetratricopeptide repeat protein" evidence="1">
    <location>
        <begin position="23"/>
        <end position="731"/>
    </location>
</feature>
<sequence length="731" mass="83757">MKCLRLSFIITGIMLLSACAHSPLPKNDLSPNRLALDNLHPLPADIPLHPEDIPGNDNAARAALFHISDASPASYAWRILYRIPDFEQHPLYNELLARLLLSRDEAEAALHVADTRLDLEARFRIYKACHSYLVDVGQEKKADTLFYRLKQSFPRKERNSIYFTLHMMDFYQIKGRYKAAVKYFKKAEKQVKQGIVPDKNHLDIFHNLRQTAQVAIQEKDYETALSIASAMESMIDFTPLSRPLPGTEEAQDMSHTVFLAREDWSQPGTGRSIAKIYILRIYSETGEKNQVLRLYHELMKEWHEALKARYSGKSFESRLTSLAEALYTGGFQEEALDIINQIPKTFPFAIHPDSRLNPETQIILQSDLRRYNFQRPKRIKRIIALRIAALMGPEMNEEQTLSWIKTGTDPSWYRDLLIRATETRLEAGKNAELFLSRLNEIQKKHHYKEPAALENRRIIRALLLADREAEAQTKLKEEMQKIEKGLYGSDKAEQLAALARIFVEKDSISAEKILLKALSLYDDTETESGKIDNSIQLMTTAARRLNNGDLQNEILELHRKNLLENVSRHATGLGRDRHLEKHFAALLQAARTRLLFNVRDNITRSLILECEELISHVENPDLAYQLKFRTAELWGSGGWFRDAYRVMEGVPVSEEIFPFLITRMRQNVLGYNAFSGSQTVRFDTDADGKPDFFSPLASEDAIKATGLTMDTDMDGDGIPDTIDLRPWFPDP</sequence>
<evidence type="ECO:0000256" key="1">
    <source>
        <dbReference type="SAM" id="SignalP"/>
    </source>
</evidence>
<dbReference type="Proteomes" id="UP000321899">
    <property type="component" value="Unassembled WGS sequence"/>
</dbReference>
<protein>
    <recommendedName>
        <fullName evidence="4">Tetratricopeptide repeat protein</fullName>
    </recommendedName>
</protein>
<dbReference type="OrthoDB" id="9816780at2"/>
<accession>A0A5S5MDZ0</accession>